<gene>
    <name evidence="1" type="ORF">SVIM_LOCUS167347</name>
</gene>
<accession>A0A6N2L1K3</accession>
<proteinExistence type="predicted"/>
<sequence>MAFQRAVHPSTMVKKRSPLKILRLKTLIPRWLSREQVRWSFLSRAPYHPLKLFLVSLPLKLRNTSYIYSGGEEEGDERLLKRYSLQAGGSHENPCSNKLVLAVVHAQ</sequence>
<evidence type="ECO:0000313" key="1">
    <source>
        <dbReference type="EMBL" id="VFU34676.1"/>
    </source>
</evidence>
<name>A0A6N2L1K3_SALVM</name>
<dbReference type="EMBL" id="CAADRP010001035">
    <property type="protein sequence ID" value="VFU34676.1"/>
    <property type="molecule type" value="Genomic_DNA"/>
</dbReference>
<protein>
    <submittedName>
        <fullName evidence="1">Uncharacterized protein</fullName>
    </submittedName>
</protein>
<dbReference type="AlphaFoldDB" id="A0A6N2L1K3"/>
<reference evidence="1" key="1">
    <citation type="submission" date="2019-03" db="EMBL/GenBank/DDBJ databases">
        <authorList>
            <person name="Mank J."/>
            <person name="Almeida P."/>
        </authorList>
    </citation>
    <scope>NUCLEOTIDE SEQUENCE</scope>
    <source>
        <strain evidence="1">78183</strain>
    </source>
</reference>
<organism evidence="1">
    <name type="scientific">Salix viminalis</name>
    <name type="common">Common osier</name>
    <name type="synonym">Basket willow</name>
    <dbReference type="NCBI Taxonomy" id="40686"/>
    <lineage>
        <taxon>Eukaryota</taxon>
        <taxon>Viridiplantae</taxon>
        <taxon>Streptophyta</taxon>
        <taxon>Embryophyta</taxon>
        <taxon>Tracheophyta</taxon>
        <taxon>Spermatophyta</taxon>
        <taxon>Magnoliopsida</taxon>
        <taxon>eudicotyledons</taxon>
        <taxon>Gunneridae</taxon>
        <taxon>Pentapetalae</taxon>
        <taxon>rosids</taxon>
        <taxon>fabids</taxon>
        <taxon>Malpighiales</taxon>
        <taxon>Salicaceae</taxon>
        <taxon>Saliceae</taxon>
        <taxon>Salix</taxon>
    </lineage>
</organism>